<comment type="caution">
    <text evidence="1">The sequence shown here is derived from an EMBL/GenBank/DDBJ whole genome shotgun (WGS) entry which is preliminary data.</text>
</comment>
<feature type="non-terminal residue" evidence="1">
    <location>
        <position position="1"/>
    </location>
</feature>
<gene>
    <name evidence="1" type="ORF">CCMP2556_LOCUS21422</name>
</gene>
<sequence>EKPGKVVHFPLMKEFYRAIQSGQKTWEFRKASSWAKRIQGATHAVFRLGYTPECLGPAKILEVRTLSVADARDLGCPVDNAVLFDGEIIGVRFAPFQDRVVAADVALGPVATRKECDLAAAATASAAGIAASAVPGTIGKTVLTATLSGALALLEAIVSSLRPCF</sequence>
<reference evidence="1 2" key="1">
    <citation type="submission" date="2024-02" db="EMBL/GenBank/DDBJ databases">
        <authorList>
            <person name="Chen Y."/>
            <person name="Shah S."/>
            <person name="Dougan E. K."/>
            <person name="Thang M."/>
            <person name="Chan C."/>
        </authorList>
    </citation>
    <scope>NUCLEOTIDE SEQUENCE [LARGE SCALE GENOMIC DNA]</scope>
</reference>
<evidence type="ECO:0000313" key="1">
    <source>
        <dbReference type="EMBL" id="CAK9039516.1"/>
    </source>
</evidence>
<evidence type="ECO:0008006" key="3">
    <source>
        <dbReference type="Google" id="ProtNLM"/>
    </source>
</evidence>
<accession>A0ABP0LL69</accession>
<dbReference type="EMBL" id="CAXAMN010012972">
    <property type="protein sequence ID" value="CAK9039516.1"/>
    <property type="molecule type" value="Genomic_DNA"/>
</dbReference>
<evidence type="ECO:0000313" key="2">
    <source>
        <dbReference type="Proteomes" id="UP001642484"/>
    </source>
</evidence>
<keyword evidence="2" id="KW-1185">Reference proteome</keyword>
<proteinExistence type="predicted"/>
<name>A0ABP0LL69_9DINO</name>
<organism evidence="1 2">
    <name type="scientific">Durusdinium trenchii</name>
    <dbReference type="NCBI Taxonomy" id="1381693"/>
    <lineage>
        <taxon>Eukaryota</taxon>
        <taxon>Sar</taxon>
        <taxon>Alveolata</taxon>
        <taxon>Dinophyceae</taxon>
        <taxon>Suessiales</taxon>
        <taxon>Symbiodiniaceae</taxon>
        <taxon>Durusdinium</taxon>
    </lineage>
</organism>
<dbReference type="Proteomes" id="UP001642484">
    <property type="component" value="Unassembled WGS sequence"/>
</dbReference>
<protein>
    <recommendedName>
        <fullName evidence="3">ASCH domain-containing protein</fullName>
    </recommendedName>
</protein>